<accession>A0ABD0Y9I5</accession>
<comment type="caution">
    <text evidence="2">The sequence shown here is derived from an EMBL/GenBank/DDBJ whole genome shotgun (WGS) entry which is preliminary data.</text>
</comment>
<name>A0ABD0Y9I5_9HEMI</name>
<organism evidence="2 3">
    <name type="scientific">Ranatra chinensis</name>
    <dbReference type="NCBI Taxonomy" id="642074"/>
    <lineage>
        <taxon>Eukaryota</taxon>
        <taxon>Metazoa</taxon>
        <taxon>Ecdysozoa</taxon>
        <taxon>Arthropoda</taxon>
        <taxon>Hexapoda</taxon>
        <taxon>Insecta</taxon>
        <taxon>Pterygota</taxon>
        <taxon>Neoptera</taxon>
        <taxon>Paraneoptera</taxon>
        <taxon>Hemiptera</taxon>
        <taxon>Heteroptera</taxon>
        <taxon>Panheteroptera</taxon>
        <taxon>Nepomorpha</taxon>
        <taxon>Nepidae</taxon>
        <taxon>Ranatrinae</taxon>
        <taxon>Ranatra</taxon>
    </lineage>
</organism>
<gene>
    <name evidence="2" type="ORF">AAG570_001765</name>
</gene>
<dbReference type="EMBL" id="JBFDAA010000011">
    <property type="protein sequence ID" value="KAL1123995.1"/>
    <property type="molecule type" value="Genomic_DNA"/>
</dbReference>
<feature type="compositionally biased region" description="Low complexity" evidence="1">
    <location>
        <begin position="118"/>
        <end position="139"/>
    </location>
</feature>
<feature type="compositionally biased region" description="Gly residues" evidence="1">
    <location>
        <begin position="56"/>
        <end position="67"/>
    </location>
</feature>
<feature type="region of interest" description="Disordered" evidence="1">
    <location>
        <begin position="1"/>
        <end position="90"/>
    </location>
</feature>
<dbReference type="AlphaFoldDB" id="A0ABD0Y9I5"/>
<keyword evidence="3" id="KW-1185">Reference proteome</keyword>
<proteinExistence type="predicted"/>
<feature type="region of interest" description="Disordered" evidence="1">
    <location>
        <begin position="118"/>
        <end position="146"/>
    </location>
</feature>
<evidence type="ECO:0000313" key="3">
    <source>
        <dbReference type="Proteomes" id="UP001558652"/>
    </source>
</evidence>
<feature type="compositionally biased region" description="Low complexity" evidence="1">
    <location>
        <begin position="24"/>
        <end position="48"/>
    </location>
</feature>
<dbReference type="Proteomes" id="UP001558652">
    <property type="component" value="Unassembled WGS sequence"/>
</dbReference>
<feature type="compositionally biased region" description="Basic and acidic residues" evidence="1">
    <location>
        <begin position="81"/>
        <end position="90"/>
    </location>
</feature>
<protein>
    <submittedName>
        <fullName evidence="2">Uncharacterized protein</fullName>
    </submittedName>
</protein>
<reference evidence="2 3" key="1">
    <citation type="submission" date="2024-07" db="EMBL/GenBank/DDBJ databases">
        <title>Chromosome-level genome assembly of the water stick insect Ranatra chinensis (Heteroptera: Nepidae).</title>
        <authorList>
            <person name="Liu X."/>
        </authorList>
    </citation>
    <scope>NUCLEOTIDE SEQUENCE [LARGE SCALE GENOMIC DNA]</scope>
    <source>
        <strain evidence="2">Cailab_2021Rc</strain>
        <tissue evidence="2">Muscle</tissue>
    </source>
</reference>
<evidence type="ECO:0000256" key="1">
    <source>
        <dbReference type="SAM" id="MobiDB-lite"/>
    </source>
</evidence>
<sequence length="235" mass="26092">MREGGGGGSVQLRHSASFSCLPEQRSSGQLQQGPQQGRRHQGQQQGRLAEWRRGPGHGGSAGGGGTRVYGAVPEEDEEEEGGRKDGLREALIRKSSSLLSPWWGGGARRWRSLGALLRPQQPQQAQQPRQAPQPRQAQQPPGPAQSFYLLDDFLRPAHSSSDSLELCSPLPPPVPPPPPPLRLLRYPCQCRQCRRDRDLAIINDTVTSTLFRFRWWDFFSIGAWNKSDRIAPKPP</sequence>
<evidence type="ECO:0000313" key="2">
    <source>
        <dbReference type="EMBL" id="KAL1123995.1"/>
    </source>
</evidence>